<gene>
    <name evidence="1" type="ORF">LCGC14_3098640</name>
</gene>
<protein>
    <submittedName>
        <fullName evidence="1">Uncharacterized protein</fullName>
    </submittedName>
</protein>
<dbReference type="AlphaFoldDB" id="A0A0F8YFV0"/>
<feature type="non-terminal residue" evidence="1">
    <location>
        <position position="1"/>
    </location>
</feature>
<evidence type="ECO:0000313" key="1">
    <source>
        <dbReference type="EMBL" id="KKK53054.1"/>
    </source>
</evidence>
<comment type="caution">
    <text evidence="1">The sequence shown here is derived from an EMBL/GenBank/DDBJ whole genome shotgun (WGS) entry which is preliminary data.</text>
</comment>
<organism evidence="1">
    <name type="scientific">marine sediment metagenome</name>
    <dbReference type="NCBI Taxonomy" id="412755"/>
    <lineage>
        <taxon>unclassified sequences</taxon>
        <taxon>metagenomes</taxon>
        <taxon>ecological metagenomes</taxon>
    </lineage>
</organism>
<name>A0A0F8YFV0_9ZZZZ</name>
<accession>A0A0F8YFV0</accession>
<proteinExistence type="predicted"/>
<reference evidence="1" key="1">
    <citation type="journal article" date="2015" name="Nature">
        <title>Complex archaea that bridge the gap between prokaryotes and eukaryotes.</title>
        <authorList>
            <person name="Spang A."/>
            <person name="Saw J.H."/>
            <person name="Jorgensen S.L."/>
            <person name="Zaremba-Niedzwiedzka K."/>
            <person name="Martijn J."/>
            <person name="Lind A.E."/>
            <person name="van Eijk R."/>
            <person name="Schleper C."/>
            <person name="Guy L."/>
            <person name="Ettema T.J."/>
        </authorList>
    </citation>
    <scope>NUCLEOTIDE SEQUENCE</scope>
</reference>
<dbReference type="EMBL" id="LAZR01066700">
    <property type="protein sequence ID" value="KKK53054.1"/>
    <property type="molecule type" value="Genomic_DNA"/>
</dbReference>
<sequence length="245" mass="26268">GLITGLTSDNYQSVKVTYIPQFSHGFFSFANMVIEEALALGGSVWTVANRAALVQFVSEPSSAITLAPQGHENAPDSGNVRVDMNSSGDTKITAHADEAAALVITYLKFAGIPTTARARAFIDRVANGRAITTYETSSEVIRWGEDIGFGREYLVIPGLGNAAIVALTTDDIELMNSGPGDVQAAGMMRLNIGKNMWETSESTAIDQINTYGLELTPDLLGGAIELFPNIDAPEDQTLWVMTYGW</sequence>